<dbReference type="GO" id="GO:1990810">
    <property type="term" value="P:microtubule anchoring at mitotic spindle pole body"/>
    <property type="evidence" value="ECO:0007669"/>
    <property type="project" value="TreeGrafter"/>
</dbReference>
<evidence type="ECO:0000313" key="1">
    <source>
        <dbReference type="EMBL" id="GBE85691.1"/>
    </source>
</evidence>
<evidence type="ECO:0000313" key="2">
    <source>
        <dbReference type="Proteomes" id="UP000287166"/>
    </source>
</evidence>
<keyword evidence="2" id="KW-1185">Reference proteome</keyword>
<organism evidence="1 2">
    <name type="scientific">Sparassis crispa</name>
    <dbReference type="NCBI Taxonomy" id="139825"/>
    <lineage>
        <taxon>Eukaryota</taxon>
        <taxon>Fungi</taxon>
        <taxon>Dikarya</taxon>
        <taxon>Basidiomycota</taxon>
        <taxon>Agaricomycotina</taxon>
        <taxon>Agaricomycetes</taxon>
        <taxon>Polyporales</taxon>
        <taxon>Sparassidaceae</taxon>
        <taxon>Sparassis</taxon>
    </lineage>
</organism>
<dbReference type="RefSeq" id="XP_027616604.1">
    <property type="nucleotide sequence ID" value="XM_027760803.1"/>
</dbReference>
<dbReference type="Gene3D" id="2.130.10.10">
    <property type="entry name" value="YVTN repeat-like/Quinoprotein amine dehydrogenase"/>
    <property type="match status" value="1"/>
</dbReference>
<dbReference type="InterPro" id="IPR001680">
    <property type="entry name" value="WD40_rpt"/>
</dbReference>
<accession>A0A401GTY3</accession>
<dbReference type="Pfam" id="PF00400">
    <property type="entry name" value="WD40"/>
    <property type="match status" value="1"/>
</dbReference>
<proteinExistence type="predicted"/>
<name>A0A401GTY3_9APHY</name>
<dbReference type="EMBL" id="BFAD01000008">
    <property type="protein sequence ID" value="GBE85691.1"/>
    <property type="molecule type" value="Genomic_DNA"/>
</dbReference>
<comment type="caution">
    <text evidence="1">The sequence shown here is derived from an EMBL/GenBank/DDBJ whole genome shotgun (WGS) entry which is preliminary data.</text>
</comment>
<dbReference type="InterPro" id="IPR052778">
    <property type="entry name" value="Centrosome-WD_assoc"/>
</dbReference>
<protein>
    <recommendedName>
        <fullName evidence="3">WD40 repeat-like protein</fullName>
    </recommendedName>
</protein>
<dbReference type="InterPro" id="IPR011044">
    <property type="entry name" value="Quino_amine_DH_bsu"/>
</dbReference>
<dbReference type="OrthoDB" id="308690at2759"/>
<dbReference type="GO" id="GO:0005815">
    <property type="term" value="C:microtubule organizing center"/>
    <property type="evidence" value="ECO:0007669"/>
    <property type="project" value="TreeGrafter"/>
</dbReference>
<evidence type="ECO:0008006" key="3">
    <source>
        <dbReference type="Google" id="ProtNLM"/>
    </source>
</evidence>
<dbReference type="SMART" id="SM00320">
    <property type="entry name" value="WD40"/>
    <property type="match status" value="2"/>
</dbReference>
<dbReference type="GO" id="GO:1990811">
    <property type="term" value="C:MWP complex"/>
    <property type="evidence" value="ECO:0007669"/>
    <property type="project" value="TreeGrafter"/>
</dbReference>
<dbReference type="Proteomes" id="UP000287166">
    <property type="component" value="Unassembled WGS sequence"/>
</dbReference>
<dbReference type="AlphaFoldDB" id="A0A401GTY3"/>
<dbReference type="PANTHER" id="PTHR16220:SF0">
    <property type="entry name" value="WD REPEAT-CONTAINING PROTEIN WRAP73"/>
    <property type="match status" value="1"/>
</dbReference>
<dbReference type="InParanoid" id="A0A401GTY3"/>
<reference evidence="1 2" key="1">
    <citation type="journal article" date="2018" name="Sci. Rep.">
        <title>Genome sequence of the cauliflower mushroom Sparassis crispa (Hanabiratake) and its association with beneficial usage.</title>
        <authorList>
            <person name="Kiyama R."/>
            <person name="Furutani Y."/>
            <person name="Kawaguchi K."/>
            <person name="Nakanishi T."/>
        </authorList>
    </citation>
    <scope>NUCLEOTIDE SEQUENCE [LARGE SCALE GENOMIC DNA]</scope>
</reference>
<dbReference type="STRING" id="139825.A0A401GTY3"/>
<dbReference type="SUPFAM" id="SSF75011">
    <property type="entry name" value="3-carboxy-cis,cis-mucoante lactonizing enzyme"/>
    <property type="match status" value="1"/>
</dbReference>
<dbReference type="SUPFAM" id="SSF50969">
    <property type="entry name" value="YVTN repeat-like/Quinoprotein amine dehydrogenase"/>
    <property type="match status" value="1"/>
</dbReference>
<dbReference type="InterPro" id="IPR015943">
    <property type="entry name" value="WD40/YVTN_repeat-like_dom_sf"/>
</dbReference>
<sequence length="526" mass="56863">MDFTEIYKQTASLVAFSPGTHFLLTAVQDRLVVRRADSFQITRTWTLDPAPAPSSSSSTTTTSTTSTTAAAASGASEGWITHAGWSCDSEYVMGACARRGLVEVFRLRDEAWRARIDAGVEGLVKAEWAPDGRSVLCFSEWGLRVTIWSLVSGSATYIQYPVHPDRGYAFRADGRYFALAERHKSRDTLGVYDASASYRLVRHFPLPTSSLAGLALSPTGNTIAVWEGPLEFKLCVLTLAGELLGTFAPAGGADPGFGVRAVAWHPAGLFLAVAGYDDKVHVLESLTWAPVATLELQQRVPAGVTVWREPEKWLDATHGRGFLSYERVRGPTTLPAPPTRDRRKPPLLGHARGAEAGGGMLGFNVDGSRLLVRFEGAPRAVHLFGLPAVADLGARRRERERAVRLRTVLVHGRAVAGVRWNPVRRGRLGVCTGEGSVYLWSDEWEGVPEAAAAGGQGEAVVEEVAECVGVPASACFFPLGLVWVAFYVVLRFWGLDVCWGGADLEPLFLQNSLRREGFGGRRTGGG</sequence>
<gene>
    <name evidence="1" type="ORF">SCP_0802130</name>
</gene>
<dbReference type="PANTHER" id="PTHR16220">
    <property type="entry name" value="WD REPEAT PROTEIN 8-RELATED"/>
    <property type="match status" value="1"/>
</dbReference>
<dbReference type="GeneID" id="38782608"/>